<dbReference type="SMART" id="SM00028">
    <property type="entry name" value="TPR"/>
    <property type="match status" value="3"/>
</dbReference>
<proteinExistence type="predicted"/>
<dbReference type="InterPro" id="IPR019734">
    <property type="entry name" value="TPR_rpt"/>
</dbReference>
<dbReference type="GO" id="GO:0072380">
    <property type="term" value="C:TRC complex"/>
    <property type="evidence" value="ECO:0007669"/>
    <property type="project" value="TreeGrafter"/>
</dbReference>
<reference evidence="5" key="1">
    <citation type="submission" date="2022-11" db="UniProtKB">
        <authorList>
            <consortium name="WormBaseParasite"/>
        </authorList>
    </citation>
    <scope>IDENTIFICATION</scope>
</reference>
<name>A0A914DRU1_9BILA</name>
<keyword evidence="1" id="KW-0677">Repeat</keyword>
<dbReference type="Gene3D" id="1.25.40.10">
    <property type="entry name" value="Tetratricopeptide repeat domain"/>
    <property type="match status" value="1"/>
</dbReference>
<keyword evidence="2 3" id="KW-0802">TPR repeat</keyword>
<keyword evidence="4" id="KW-1185">Reference proteome</keyword>
<dbReference type="AlphaFoldDB" id="A0A914DRU1"/>
<evidence type="ECO:0000256" key="1">
    <source>
        <dbReference type="ARBA" id="ARBA00022737"/>
    </source>
</evidence>
<evidence type="ECO:0000313" key="4">
    <source>
        <dbReference type="Proteomes" id="UP000887540"/>
    </source>
</evidence>
<accession>A0A914DRU1</accession>
<evidence type="ECO:0000256" key="2">
    <source>
        <dbReference type="ARBA" id="ARBA00022803"/>
    </source>
</evidence>
<dbReference type="PANTHER" id="PTHR45831:SF5">
    <property type="entry name" value="STI1 DOMAIN-CONTAINING PROTEIN"/>
    <property type="match status" value="1"/>
</dbReference>
<dbReference type="GO" id="GO:0060090">
    <property type="term" value="F:molecular adaptor activity"/>
    <property type="evidence" value="ECO:0007669"/>
    <property type="project" value="TreeGrafter"/>
</dbReference>
<evidence type="ECO:0000313" key="5">
    <source>
        <dbReference type="WBParaSite" id="ACRNAN_scaffold3391.g10319.t1"/>
    </source>
</evidence>
<dbReference type="InterPro" id="IPR011990">
    <property type="entry name" value="TPR-like_helical_dom_sf"/>
</dbReference>
<dbReference type="PANTHER" id="PTHR45831">
    <property type="entry name" value="LD24721P"/>
    <property type="match status" value="1"/>
</dbReference>
<dbReference type="PROSITE" id="PS50005">
    <property type="entry name" value="TPR"/>
    <property type="match status" value="1"/>
</dbReference>
<dbReference type="InterPro" id="IPR047150">
    <property type="entry name" value="SGT"/>
</dbReference>
<evidence type="ECO:0000256" key="3">
    <source>
        <dbReference type="PROSITE-ProRule" id="PRU00339"/>
    </source>
</evidence>
<dbReference type="GO" id="GO:0006620">
    <property type="term" value="P:post-translational protein targeting to endoplasmic reticulum membrane"/>
    <property type="evidence" value="ECO:0007669"/>
    <property type="project" value="TreeGrafter"/>
</dbReference>
<protein>
    <submittedName>
        <fullName evidence="5">Uncharacterized protein</fullName>
    </submittedName>
</protein>
<organism evidence="4 5">
    <name type="scientific">Acrobeloides nanus</name>
    <dbReference type="NCBI Taxonomy" id="290746"/>
    <lineage>
        <taxon>Eukaryota</taxon>
        <taxon>Metazoa</taxon>
        <taxon>Ecdysozoa</taxon>
        <taxon>Nematoda</taxon>
        <taxon>Chromadorea</taxon>
        <taxon>Rhabditida</taxon>
        <taxon>Tylenchina</taxon>
        <taxon>Cephalobomorpha</taxon>
        <taxon>Cephaloboidea</taxon>
        <taxon>Cephalobidae</taxon>
        <taxon>Acrobeloides</taxon>
    </lineage>
</organism>
<dbReference type="WBParaSite" id="ACRNAN_scaffold3391.g10319.t1">
    <property type="protein sequence ID" value="ACRNAN_scaffold3391.g10319.t1"/>
    <property type="gene ID" value="ACRNAN_scaffold3391.g10319"/>
</dbReference>
<dbReference type="GO" id="GO:0016020">
    <property type="term" value="C:membrane"/>
    <property type="evidence" value="ECO:0007669"/>
    <property type="project" value="TreeGrafter"/>
</dbReference>
<dbReference type="SUPFAM" id="SSF48452">
    <property type="entry name" value="TPR-like"/>
    <property type="match status" value="1"/>
</dbReference>
<sequence length="402" mass="47227">MAFMSGNETIHKIDIPGNFYVYVPIEEKKYGNLFSTRGKILFSQQDFTGALNAYSMAIVYSYDEQFLARILSNRALVHLKLNNHHFCYIDASEAIKLDPNNSKAYYRQGKALIHLGYFSRARDAYKKCLDLAINVQVAKELAAIENKVNDPQLPIAEIDYYRPMEADPELFNRTLFTRDLNFFFLNNEQLVEGDSELVKLHQYGKFDMKKWKSAAKLEEILFTRVREEIQKKNYEKASIYLWLIESLECDAFEGQMKGPHPGFAQLNAVCCYLSGNLLMALDYAIYSYTRFTEIFNYAMSQKQNFFNWKIYNRITGKEMKVYSKMYQEVDVFAKLFENLEKQMANKENDICNDQKIILLLNIYTGERTTTRYEEMHYYQDSPFANLRESINQYGRNAWFITS</sequence>
<dbReference type="Proteomes" id="UP000887540">
    <property type="component" value="Unplaced"/>
</dbReference>
<feature type="repeat" description="TPR" evidence="3">
    <location>
        <begin position="102"/>
        <end position="135"/>
    </location>
</feature>